<evidence type="ECO:0000313" key="3">
    <source>
        <dbReference type="Proteomes" id="UP001610861"/>
    </source>
</evidence>
<comment type="caution">
    <text evidence="2">The sequence shown here is derived from an EMBL/GenBank/DDBJ whole genome shotgun (WGS) entry which is preliminary data.</text>
</comment>
<protein>
    <submittedName>
        <fullName evidence="2">GyrI-like domain-containing protein</fullName>
    </submittedName>
</protein>
<name>A0ABW7QDW0_9MICO</name>
<proteinExistence type="predicted"/>
<keyword evidence="3" id="KW-1185">Reference proteome</keyword>
<dbReference type="InterPro" id="IPR029442">
    <property type="entry name" value="GyrI-like"/>
</dbReference>
<accession>A0ABW7QDW0</accession>
<sequence length="152" mass="17074">MPTAVEVQTVRPRILAAVRREIPSSEIGATWKPALDLVWDFLRQHPGIRTDGHNIFVYSAGARPGSMVCDFGVEVARTFEPEGEVRTIETPGGDVAVAVHRGPYTELSKTYQAIEEWMRAHRRETAGYVWEIYADPSPDPNRTETTILQLLK</sequence>
<reference evidence="2 3" key="1">
    <citation type="submission" date="2024-09" db="EMBL/GenBank/DDBJ databases">
        <authorList>
            <person name="Pan X."/>
        </authorList>
    </citation>
    <scope>NUCLEOTIDE SEQUENCE [LARGE SCALE GENOMIC DNA]</scope>
    <source>
        <strain evidence="2 3">B2969</strain>
    </source>
</reference>
<dbReference type="Gene3D" id="3.20.80.10">
    <property type="entry name" value="Regulatory factor, effector binding domain"/>
    <property type="match status" value="1"/>
</dbReference>
<organism evidence="2 3">
    <name type="scientific">Microbacterium alkaliflavum</name>
    <dbReference type="NCBI Taxonomy" id="3248839"/>
    <lineage>
        <taxon>Bacteria</taxon>
        <taxon>Bacillati</taxon>
        <taxon>Actinomycetota</taxon>
        <taxon>Actinomycetes</taxon>
        <taxon>Micrococcales</taxon>
        <taxon>Microbacteriaceae</taxon>
        <taxon>Microbacterium</taxon>
    </lineage>
</organism>
<dbReference type="SMART" id="SM00871">
    <property type="entry name" value="AraC_E_bind"/>
    <property type="match status" value="1"/>
</dbReference>
<dbReference type="SUPFAM" id="SSF55136">
    <property type="entry name" value="Probable bacterial effector-binding domain"/>
    <property type="match status" value="1"/>
</dbReference>
<dbReference type="Proteomes" id="UP001610861">
    <property type="component" value="Unassembled WGS sequence"/>
</dbReference>
<dbReference type="InterPro" id="IPR010499">
    <property type="entry name" value="AraC_E-bd"/>
</dbReference>
<evidence type="ECO:0000259" key="1">
    <source>
        <dbReference type="SMART" id="SM00871"/>
    </source>
</evidence>
<dbReference type="RefSeq" id="WP_397558046.1">
    <property type="nucleotide sequence ID" value="NZ_JBIQWL010000010.1"/>
</dbReference>
<dbReference type="Pfam" id="PF06445">
    <property type="entry name" value="GyrI-like"/>
    <property type="match status" value="1"/>
</dbReference>
<dbReference type="EMBL" id="JBIQWL010000010">
    <property type="protein sequence ID" value="MFH8252617.1"/>
    <property type="molecule type" value="Genomic_DNA"/>
</dbReference>
<dbReference type="InterPro" id="IPR011256">
    <property type="entry name" value="Reg_factor_effector_dom_sf"/>
</dbReference>
<gene>
    <name evidence="2" type="ORF">ACH3VR_19780</name>
</gene>
<feature type="domain" description="AraC effector-binding" evidence="1">
    <location>
        <begin position="3"/>
        <end position="152"/>
    </location>
</feature>
<evidence type="ECO:0000313" key="2">
    <source>
        <dbReference type="EMBL" id="MFH8252617.1"/>
    </source>
</evidence>